<dbReference type="InterPro" id="IPR011042">
    <property type="entry name" value="6-blade_b-propeller_TolB-like"/>
</dbReference>
<feature type="chain" id="PRO_5045669082" description="Lipoprotein" evidence="1">
    <location>
        <begin position="29"/>
        <end position="139"/>
    </location>
</feature>
<evidence type="ECO:0008006" key="4">
    <source>
        <dbReference type="Google" id="ProtNLM"/>
    </source>
</evidence>
<evidence type="ECO:0000256" key="1">
    <source>
        <dbReference type="SAM" id="SignalP"/>
    </source>
</evidence>
<dbReference type="EMBL" id="CALNXI010005040">
    <property type="protein sequence ID" value="CAH3196863.1"/>
    <property type="molecule type" value="Genomic_DNA"/>
</dbReference>
<feature type="signal peptide" evidence="1">
    <location>
        <begin position="1"/>
        <end position="28"/>
    </location>
</feature>
<gene>
    <name evidence="2" type="ORF">PEVE_00033796</name>
</gene>
<comment type="caution">
    <text evidence="2">The sequence shown here is derived from an EMBL/GenBank/DDBJ whole genome shotgun (WGS) entry which is preliminary data.</text>
</comment>
<protein>
    <recommendedName>
        <fullName evidence="4">Lipoprotein</fullName>
    </recommendedName>
</protein>
<proteinExistence type="predicted"/>
<sequence>MEKRMFMFAVFVFCSVLIACKKLPPIGSRDFQRRQTVARHGTMKVNDSEDLKGLLSGSKRIKRTVDHRDQDAPQFLLYIVGNDIKKLTLGDAPVESTLVPGKQFDGSPLFLDFNYKENRLYWATSKSIYRSFLSDTSSK</sequence>
<keyword evidence="3" id="KW-1185">Reference proteome</keyword>
<reference evidence="2 3" key="1">
    <citation type="submission" date="2022-05" db="EMBL/GenBank/DDBJ databases">
        <authorList>
            <consortium name="Genoscope - CEA"/>
            <person name="William W."/>
        </authorList>
    </citation>
    <scope>NUCLEOTIDE SEQUENCE [LARGE SCALE GENOMIC DNA]</scope>
</reference>
<organism evidence="2 3">
    <name type="scientific">Porites evermanni</name>
    <dbReference type="NCBI Taxonomy" id="104178"/>
    <lineage>
        <taxon>Eukaryota</taxon>
        <taxon>Metazoa</taxon>
        <taxon>Cnidaria</taxon>
        <taxon>Anthozoa</taxon>
        <taxon>Hexacorallia</taxon>
        <taxon>Scleractinia</taxon>
        <taxon>Fungiina</taxon>
        <taxon>Poritidae</taxon>
        <taxon>Porites</taxon>
    </lineage>
</organism>
<dbReference type="Proteomes" id="UP001159427">
    <property type="component" value="Unassembled WGS sequence"/>
</dbReference>
<name>A0ABN8T0Q8_9CNID</name>
<evidence type="ECO:0000313" key="2">
    <source>
        <dbReference type="EMBL" id="CAH3196863.1"/>
    </source>
</evidence>
<dbReference type="PROSITE" id="PS51257">
    <property type="entry name" value="PROKAR_LIPOPROTEIN"/>
    <property type="match status" value="1"/>
</dbReference>
<accession>A0ABN8T0Q8</accession>
<keyword evidence="1" id="KW-0732">Signal</keyword>
<dbReference type="Gene3D" id="2.120.10.30">
    <property type="entry name" value="TolB, C-terminal domain"/>
    <property type="match status" value="1"/>
</dbReference>
<evidence type="ECO:0000313" key="3">
    <source>
        <dbReference type="Proteomes" id="UP001159427"/>
    </source>
</evidence>